<dbReference type="CDD" id="cd02869">
    <property type="entry name" value="PseudoU_synth_RluA_like"/>
    <property type="match status" value="1"/>
</dbReference>
<organism evidence="8 9">
    <name type="scientific">Paenibacillus thalictri</name>
    <dbReference type="NCBI Taxonomy" id="2527873"/>
    <lineage>
        <taxon>Bacteria</taxon>
        <taxon>Bacillati</taxon>
        <taxon>Bacillota</taxon>
        <taxon>Bacilli</taxon>
        <taxon>Bacillales</taxon>
        <taxon>Paenibacillaceae</taxon>
        <taxon>Paenibacillus</taxon>
    </lineage>
</organism>
<comment type="similarity">
    <text evidence="2 5">Belongs to the pseudouridine synthase RluA family.</text>
</comment>
<dbReference type="InterPro" id="IPR050188">
    <property type="entry name" value="RluA_PseudoU_synthase"/>
</dbReference>
<comment type="caution">
    <text evidence="8">The sequence shown here is derived from an EMBL/GenBank/DDBJ whole genome shotgun (WGS) entry which is preliminary data.</text>
</comment>
<evidence type="ECO:0000256" key="4">
    <source>
        <dbReference type="PIRSR" id="PIRSR606225-1"/>
    </source>
</evidence>
<dbReference type="InterPro" id="IPR006145">
    <property type="entry name" value="PsdUridine_synth_RsuA/RluA"/>
</dbReference>
<dbReference type="GO" id="GO:0009982">
    <property type="term" value="F:pseudouridine synthase activity"/>
    <property type="evidence" value="ECO:0007669"/>
    <property type="project" value="InterPro"/>
</dbReference>
<dbReference type="OrthoDB" id="9773999at2"/>
<reference evidence="8 9" key="1">
    <citation type="submission" date="2019-02" db="EMBL/GenBank/DDBJ databases">
        <title>Paenibacillus sp. nov., isolated from surface-sterilized tissue of Thalictrum simplex L.</title>
        <authorList>
            <person name="Tuo L."/>
        </authorList>
    </citation>
    <scope>NUCLEOTIDE SEQUENCE [LARGE SCALE GENOMIC DNA]</scope>
    <source>
        <strain evidence="8 9">N2SHLJ1</strain>
    </source>
</reference>
<comment type="function">
    <text evidence="5">Responsible for synthesis of pseudouridine from uracil.</text>
</comment>
<dbReference type="GO" id="GO:0003723">
    <property type="term" value="F:RNA binding"/>
    <property type="evidence" value="ECO:0007669"/>
    <property type="project" value="InterPro"/>
</dbReference>
<dbReference type="RefSeq" id="WP_131011433.1">
    <property type="nucleotide sequence ID" value="NZ_SIRE01000002.1"/>
</dbReference>
<dbReference type="AlphaFoldDB" id="A0A4Q9DYW1"/>
<proteinExistence type="inferred from homology"/>
<feature type="active site" evidence="4">
    <location>
        <position position="116"/>
    </location>
</feature>
<evidence type="ECO:0000313" key="9">
    <source>
        <dbReference type="Proteomes" id="UP000293142"/>
    </source>
</evidence>
<dbReference type="SUPFAM" id="SSF55120">
    <property type="entry name" value="Pseudouridine synthase"/>
    <property type="match status" value="1"/>
</dbReference>
<dbReference type="EMBL" id="SIRE01000002">
    <property type="protein sequence ID" value="TBL81645.1"/>
    <property type="molecule type" value="Genomic_DNA"/>
</dbReference>
<dbReference type="PANTHER" id="PTHR21600">
    <property type="entry name" value="MITOCHONDRIAL RNA PSEUDOURIDINE SYNTHASE"/>
    <property type="match status" value="1"/>
</dbReference>
<dbReference type="NCBIfam" id="TIGR00005">
    <property type="entry name" value="rluA_subfam"/>
    <property type="match status" value="1"/>
</dbReference>
<evidence type="ECO:0000313" key="8">
    <source>
        <dbReference type="EMBL" id="TBL81645.1"/>
    </source>
</evidence>
<dbReference type="InterPro" id="IPR020103">
    <property type="entry name" value="PsdUridine_synth_cat_dom_sf"/>
</dbReference>
<feature type="compositionally biased region" description="Basic residues" evidence="6">
    <location>
        <begin position="170"/>
        <end position="179"/>
    </location>
</feature>
<evidence type="ECO:0000256" key="5">
    <source>
        <dbReference type="RuleBase" id="RU362028"/>
    </source>
</evidence>
<protein>
    <recommendedName>
        <fullName evidence="5">Pseudouridine synthase</fullName>
        <ecNumber evidence="5">5.4.99.-</ecNumber>
    </recommendedName>
</protein>
<name>A0A4Q9DYW1_9BACL</name>
<gene>
    <name evidence="8" type="ORF">EYB31_01190</name>
</gene>
<feature type="region of interest" description="Disordered" evidence="6">
    <location>
        <begin position="164"/>
        <end position="183"/>
    </location>
</feature>
<dbReference type="Proteomes" id="UP000293142">
    <property type="component" value="Unassembled WGS sequence"/>
</dbReference>
<evidence type="ECO:0000256" key="1">
    <source>
        <dbReference type="ARBA" id="ARBA00000073"/>
    </source>
</evidence>
<evidence type="ECO:0000259" key="7">
    <source>
        <dbReference type="Pfam" id="PF00849"/>
    </source>
</evidence>
<comment type="catalytic activity">
    <reaction evidence="1 5">
        <text>a uridine in RNA = a pseudouridine in RNA</text>
        <dbReference type="Rhea" id="RHEA:48348"/>
        <dbReference type="Rhea" id="RHEA-COMP:12068"/>
        <dbReference type="Rhea" id="RHEA-COMP:12069"/>
        <dbReference type="ChEBI" id="CHEBI:65314"/>
        <dbReference type="ChEBI" id="CHEBI:65315"/>
    </reaction>
</comment>
<dbReference type="Pfam" id="PF00849">
    <property type="entry name" value="PseudoU_synth_2"/>
    <property type="match status" value="1"/>
</dbReference>
<dbReference type="GO" id="GO:0000455">
    <property type="term" value="P:enzyme-directed rRNA pseudouridine synthesis"/>
    <property type="evidence" value="ECO:0007669"/>
    <property type="project" value="TreeGrafter"/>
</dbReference>
<sequence length="279" mass="31770">MTGWKRKGEWLEHPAGTQLDVPPKLLHKLRQHGGMMEKPGKVLLRLFPEEPLHCMPHYMQLEVLFEDDFCLIAYKPAGMKVHPTLPGETDTLDNAVAFHYESTGQVCKVRHIHRLDEDTTGPVLYAKNEWAQLLLDRDMREKSISRAYAAIVHGRLRKKKDTIDAPIGKDRHHASRRRVSPTGEPAVTHYEVAEQYQDAAIVRLRLSTGRTHQIRVHMSYLGHPLLGDELYGGKPLGIQRQALHGESLSFSHPFTQELIIVEAPWPDDMAQLASNLQKL</sequence>
<accession>A0A4Q9DYW1</accession>
<keyword evidence="3 5" id="KW-0413">Isomerase</keyword>
<dbReference type="EC" id="5.4.99.-" evidence="5"/>
<dbReference type="PANTHER" id="PTHR21600:SF71">
    <property type="entry name" value="PSEUDOURIDINE SYNTHASE"/>
    <property type="match status" value="1"/>
</dbReference>
<evidence type="ECO:0000256" key="6">
    <source>
        <dbReference type="SAM" id="MobiDB-lite"/>
    </source>
</evidence>
<feature type="domain" description="Pseudouridine synthase RsuA/RluA-like" evidence="7">
    <location>
        <begin position="71"/>
        <end position="219"/>
    </location>
</feature>
<keyword evidence="9" id="KW-1185">Reference proteome</keyword>
<evidence type="ECO:0000256" key="3">
    <source>
        <dbReference type="ARBA" id="ARBA00023235"/>
    </source>
</evidence>
<evidence type="ECO:0000256" key="2">
    <source>
        <dbReference type="ARBA" id="ARBA00010876"/>
    </source>
</evidence>
<dbReference type="FunFam" id="3.30.2350.10:FF:000005">
    <property type="entry name" value="Pseudouridine synthase"/>
    <property type="match status" value="1"/>
</dbReference>
<dbReference type="GO" id="GO:0140098">
    <property type="term" value="F:catalytic activity, acting on RNA"/>
    <property type="evidence" value="ECO:0007669"/>
    <property type="project" value="UniProtKB-ARBA"/>
</dbReference>
<dbReference type="InterPro" id="IPR006225">
    <property type="entry name" value="PsdUridine_synth_RluC/D"/>
</dbReference>
<dbReference type="Gene3D" id="3.30.2350.10">
    <property type="entry name" value="Pseudouridine synthase"/>
    <property type="match status" value="1"/>
</dbReference>